<sequence length="60" mass="6361">MGNAIANVPIQAGMDAQLAKQRGEDAAIAIQGSLILSQALDDTSLFRRTIEQLPIALLDI</sequence>
<organism evidence="1 2">
    <name type="scientific">Floridaenema evergladense BLCC-F167</name>
    <dbReference type="NCBI Taxonomy" id="3153639"/>
    <lineage>
        <taxon>Bacteria</taxon>
        <taxon>Bacillati</taxon>
        <taxon>Cyanobacteriota</taxon>
        <taxon>Cyanophyceae</taxon>
        <taxon>Oscillatoriophycideae</taxon>
        <taxon>Aerosakkonematales</taxon>
        <taxon>Aerosakkonemataceae</taxon>
        <taxon>Floridanema</taxon>
        <taxon>Floridanema evergladense</taxon>
    </lineage>
</organism>
<evidence type="ECO:0000313" key="1">
    <source>
        <dbReference type="EMBL" id="MFB2834884.1"/>
    </source>
</evidence>
<protein>
    <submittedName>
        <fullName evidence="1">Uncharacterized protein</fullName>
    </submittedName>
</protein>
<dbReference type="RefSeq" id="WP_413277313.1">
    <property type="nucleotide sequence ID" value="NZ_JBHFNT010000075.1"/>
</dbReference>
<gene>
    <name evidence="1" type="ORF">ACE1CA_10165</name>
</gene>
<name>A0ABV4WIH1_9CYAN</name>
<reference evidence="1 2" key="1">
    <citation type="submission" date="2024-09" db="EMBL/GenBank/DDBJ databases">
        <title>Floridaenema gen nov. (Aerosakkonemataceae, Aerosakkonematales ord. nov., Cyanobacteria) from benthic tropical and subtropical fresh waters, with the description of four new species.</title>
        <authorList>
            <person name="Moretto J.A."/>
            <person name="Berthold D.E."/>
            <person name="Lefler F.W."/>
            <person name="Huang I.-S."/>
            <person name="Laughinghouse H. IV."/>
        </authorList>
    </citation>
    <scope>NUCLEOTIDE SEQUENCE [LARGE SCALE GENOMIC DNA]</scope>
    <source>
        <strain evidence="1 2">BLCC-F167</strain>
    </source>
</reference>
<comment type="caution">
    <text evidence="1">The sequence shown here is derived from an EMBL/GenBank/DDBJ whole genome shotgun (WGS) entry which is preliminary data.</text>
</comment>
<accession>A0ABV4WIH1</accession>
<evidence type="ECO:0000313" key="2">
    <source>
        <dbReference type="Proteomes" id="UP001576780"/>
    </source>
</evidence>
<proteinExistence type="predicted"/>
<dbReference type="EMBL" id="JBHFNT010000075">
    <property type="protein sequence ID" value="MFB2834884.1"/>
    <property type="molecule type" value="Genomic_DNA"/>
</dbReference>
<keyword evidence="2" id="KW-1185">Reference proteome</keyword>
<dbReference type="Proteomes" id="UP001576780">
    <property type="component" value="Unassembled WGS sequence"/>
</dbReference>